<evidence type="ECO:0000313" key="4">
    <source>
        <dbReference type="Proteomes" id="UP000614216"/>
    </source>
</evidence>
<keyword evidence="4" id="KW-1185">Reference proteome</keyword>
<feature type="region of interest" description="Disordered" evidence="1">
    <location>
        <begin position="28"/>
        <end position="53"/>
    </location>
</feature>
<dbReference type="Proteomes" id="UP000614216">
    <property type="component" value="Unassembled WGS sequence"/>
</dbReference>
<name>A0A937KBR2_9BACT</name>
<evidence type="ECO:0008006" key="5">
    <source>
        <dbReference type="Google" id="ProtNLM"/>
    </source>
</evidence>
<organism evidence="3 4">
    <name type="scientific">Fulvivirga marina</name>
    <dbReference type="NCBI Taxonomy" id="2494733"/>
    <lineage>
        <taxon>Bacteria</taxon>
        <taxon>Pseudomonadati</taxon>
        <taxon>Bacteroidota</taxon>
        <taxon>Cytophagia</taxon>
        <taxon>Cytophagales</taxon>
        <taxon>Fulvivirgaceae</taxon>
        <taxon>Fulvivirga</taxon>
    </lineage>
</organism>
<feature type="chain" id="PRO_5036745296" description="Secreted protein" evidence="2">
    <location>
        <begin position="21"/>
        <end position="53"/>
    </location>
</feature>
<accession>A0A937KBR2</accession>
<dbReference type="PROSITE" id="PS51257">
    <property type="entry name" value="PROKAR_LIPOPROTEIN"/>
    <property type="match status" value="1"/>
</dbReference>
<feature type="signal peptide" evidence="2">
    <location>
        <begin position="1"/>
        <end position="20"/>
    </location>
</feature>
<comment type="caution">
    <text evidence="3">The sequence shown here is derived from an EMBL/GenBank/DDBJ whole genome shotgun (WGS) entry which is preliminary data.</text>
</comment>
<dbReference type="AlphaFoldDB" id="A0A937KBR2"/>
<reference evidence="3" key="1">
    <citation type="submission" date="2021-01" db="EMBL/GenBank/DDBJ databases">
        <title>Fulvivirga kasyanovii gen. nov., sp nov., a novel member of the phylum Bacteroidetes isolated from seawater in a mussel farm.</title>
        <authorList>
            <person name="Zhao L.-H."/>
            <person name="Wang Z.-J."/>
        </authorList>
    </citation>
    <scope>NUCLEOTIDE SEQUENCE</scope>
    <source>
        <strain evidence="3">29W222</strain>
    </source>
</reference>
<evidence type="ECO:0000256" key="2">
    <source>
        <dbReference type="SAM" id="SignalP"/>
    </source>
</evidence>
<sequence length="53" mass="5765">MRLRNLLIIFAVTFTGLGFSACTDESEEVVPQPLEGSESQYATGNGTEKDDIN</sequence>
<gene>
    <name evidence="3" type="ORF">JMN32_08950</name>
</gene>
<keyword evidence="2" id="KW-0732">Signal</keyword>
<dbReference type="EMBL" id="JAEUGD010000031">
    <property type="protein sequence ID" value="MBL6446434.1"/>
    <property type="molecule type" value="Genomic_DNA"/>
</dbReference>
<protein>
    <recommendedName>
        <fullName evidence="5">Secreted protein</fullName>
    </recommendedName>
</protein>
<dbReference type="RefSeq" id="WP_202855979.1">
    <property type="nucleotide sequence ID" value="NZ_JAEUGD010000031.1"/>
</dbReference>
<evidence type="ECO:0000256" key="1">
    <source>
        <dbReference type="SAM" id="MobiDB-lite"/>
    </source>
</evidence>
<proteinExistence type="predicted"/>
<evidence type="ECO:0000313" key="3">
    <source>
        <dbReference type="EMBL" id="MBL6446434.1"/>
    </source>
</evidence>
<feature type="compositionally biased region" description="Polar residues" evidence="1">
    <location>
        <begin position="37"/>
        <end position="46"/>
    </location>
</feature>